<accession>B0CP18</accession>
<reference evidence="1 2" key="1">
    <citation type="journal article" date="2008" name="Nature">
        <title>The genome of Laccaria bicolor provides insights into mycorrhizal symbiosis.</title>
        <authorList>
            <person name="Martin F."/>
            <person name="Aerts A."/>
            <person name="Ahren D."/>
            <person name="Brun A."/>
            <person name="Danchin E.G.J."/>
            <person name="Duchaussoy F."/>
            <person name="Gibon J."/>
            <person name="Kohler A."/>
            <person name="Lindquist E."/>
            <person name="Pereda V."/>
            <person name="Salamov A."/>
            <person name="Shapiro H.J."/>
            <person name="Wuyts J."/>
            <person name="Blaudez D."/>
            <person name="Buee M."/>
            <person name="Brokstein P."/>
            <person name="Canbaeck B."/>
            <person name="Cohen D."/>
            <person name="Courty P.E."/>
            <person name="Coutinho P.M."/>
            <person name="Delaruelle C."/>
            <person name="Detter J.C."/>
            <person name="Deveau A."/>
            <person name="DiFazio S."/>
            <person name="Duplessis S."/>
            <person name="Fraissinet-Tachet L."/>
            <person name="Lucic E."/>
            <person name="Frey-Klett P."/>
            <person name="Fourrey C."/>
            <person name="Feussner I."/>
            <person name="Gay G."/>
            <person name="Grimwood J."/>
            <person name="Hoegger P.J."/>
            <person name="Jain P."/>
            <person name="Kilaru S."/>
            <person name="Labbe J."/>
            <person name="Lin Y.C."/>
            <person name="Legue V."/>
            <person name="Le Tacon F."/>
            <person name="Marmeisse R."/>
            <person name="Melayah D."/>
            <person name="Montanini B."/>
            <person name="Muratet M."/>
            <person name="Nehls U."/>
            <person name="Niculita-Hirzel H."/>
            <person name="Oudot-Le Secq M.P."/>
            <person name="Peter M."/>
            <person name="Quesneville H."/>
            <person name="Rajashekar B."/>
            <person name="Reich M."/>
            <person name="Rouhier N."/>
            <person name="Schmutz J."/>
            <person name="Yin T."/>
            <person name="Chalot M."/>
            <person name="Henrissat B."/>
            <person name="Kuees U."/>
            <person name="Lucas S."/>
            <person name="Van de Peer Y."/>
            <person name="Podila G.K."/>
            <person name="Polle A."/>
            <person name="Pukkila P.J."/>
            <person name="Richardson P.M."/>
            <person name="Rouze P."/>
            <person name="Sanders I.R."/>
            <person name="Stajich J.E."/>
            <person name="Tunlid A."/>
            <person name="Tuskan G."/>
            <person name="Grigoriev I.V."/>
        </authorList>
    </citation>
    <scope>NUCLEOTIDE SEQUENCE [LARGE SCALE GENOMIC DNA]</scope>
    <source>
        <strain evidence="2">S238N-H82 / ATCC MYA-4686</strain>
    </source>
</reference>
<dbReference type="InParanoid" id="B0CP18"/>
<protein>
    <submittedName>
        <fullName evidence="1">Predicted protein</fullName>
    </submittedName>
</protein>
<dbReference type="HOGENOM" id="CLU_2654898_0_0_1"/>
<keyword evidence="2" id="KW-1185">Reference proteome</keyword>
<sequence>MRGGVGSRIWRRGTKANSNRARECMLRVRVSLSRKELLSSGRIPSSLSPKHKPTTLLFNQTTITSSHTVHNVETQP</sequence>
<evidence type="ECO:0000313" key="2">
    <source>
        <dbReference type="Proteomes" id="UP000001194"/>
    </source>
</evidence>
<dbReference type="KEGG" id="lbc:LACBIDRAFT_301681"/>
<dbReference type="Proteomes" id="UP000001194">
    <property type="component" value="Unassembled WGS sequence"/>
</dbReference>
<dbReference type="RefSeq" id="XP_001874240.1">
    <property type="nucleotide sequence ID" value="XM_001874205.1"/>
</dbReference>
<evidence type="ECO:0000313" key="1">
    <source>
        <dbReference type="EMBL" id="EDR16032.1"/>
    </source>
</evidence>
<dbReference type="EMBL" id="DS547091">
    <property type="protein sequence ID" value="EDR16032.1"/>
    <property type="molecule type" value="Genomic_DNA"/>
</dbReference>
<name>B0CP18_LACBS</name>
<dbReference type="AlphaFoldDB" id="B0CP18"/>
<dbReference type="GeneID" id="6069489"/>
<organism evidence="2">
    <name type="scientific">Laccaria bicolor (strain S238N-H82 / ATCC MYA-4686)</name>
    <name type="common">Bicoloured deceiver</name>
    <name type="synonym">Laccaria laccata var. bicolor</name>
    <dbReference type="NCBI Taxonomy" id="486041"/>
    <lineage>
        <taxon>Eukaryota</taxon>
        <taxon>Fungi</taxon>
        <taxon>Dikarya</taxon>
        <taxon>Basidiomycota</taxon>
        <taxon>Agaricomycotina</taxon>
        <taxon>Agaricomycetes</taxon>
        <taxon>Agaricomycetidae</taxon>
        <taxon>Agaricales</taxon>
        <taxon>Agaricineae</taxon>
        <taxon>Hydnangiaceae</taxon>
        <taxon>Laccaria</taxon>
    </lineage>
</organism>
<proteinExistence type="predicted"/>
<gene>
    <name evidence="1" type="ORF">LACBIDRAFT_301681</name>
</gene>